<feature type="domain" description="NAD-dependent epimerase/dehydratase" evidence="5">
    <location>
        <begin position="30"/>
        <end position="274"/>
    </location>
</feature>
<dbReference type="GO" id="GO:0005737">
    <property type="term" value="C:cytoplasm"/>
    <property type="evidence" value="ECO:0007669"/>
    <property type="project" value="TreeGrafter"/>
</dbReference>
<dbReference type="Gene3D" id="3.40.50.720">
    <property type="entry name" value="NAD(P)-binding Rossmann-like Domain"/>
    <property type="match status" value="1"/>
</dbReference>
<evidence type="ECO:0000256" key="2">
    <source>
        <dbReference type="ARBA" id="ARBA00022793"/>
    </source>
</evidence>
<sequence length="355" mass="39840">MNQEDQILKEDMEILGADRKLAEKFSGKTVFVTGATGLIGTQAVYALSMMNKICKSDIHVIAMVRNEQKAKKVFEDEIREGMVSLYCGDINEQISCKEKVDYIIHGASATSSKYFVDHPVETILTAIKGTRNILEYAKYAQVEGMVYLSSLEVYGTPDGTKKTISESDYGYIDPLSVRSSYSEGKRMAECLCVSYAKEYDVPVKIARLSQTFGAAVSYDDGRVFAEFARCVAEKKDIILHTQGNTVRTYCYTRDAVNAIFYILTNGIKSEAYNVTNMETAVSIREMAELVCSIYPESGIKVRIEIPEDISGFGYNPEMRIILNNEKTQTLGWKAEVGLADMYRRMIESNFIKRGE</sequence>
<dbReference type="SUPFAM" id="SSF51735">
    <property type="entry name" value="NAD(P)-binding Rossmann-fold domains"/>
    <property type="match status" value="1"/>
</dbReference>
<keyword evidence="2" id="KW-0210">Decarboxylase</keyword>
<evidence type="ECO:0000313" key="7">
    <source>
        <dbReference type="Proteomes" id="UP000606720"/>
    </source>
</evidence>
<dbReference type="EMBL" id="JACOPH010000001">
    <property type="protein sequence ID" value="MBC5712793.1"/>
    <property type="molecule type" value="Genomic_DNA"/>
</dbReference>
<proteinExistence type="predicted"/>
<reference evidence="6" key="1">
    <citation type="submission" date="2020-08" db="EMBL/GenBank/DDBJ databases">
        <title>Genome public.</title>
        <authorList>
            <person name="Liu C."/>
            <person name="Sun Q."/>
        </authorList>
    </citation>
    <scope>NUCLEOTIDE SEQUENCE</scope>
    <source>
        <strain evidence="6">BX1005</strain>
    </source>
</reference>
<dbReference type="AlphaFoldDB" id="A0A923RRQ4"/>
<dbReference type="InterPro" id="IPR036291">
    <property type="entry name" value="NAD(P)-bd_dom_sf"/>
</dbReference>
<evidence type="ECO:0000256" key="3">
    <source>
        <dbReference type="ARBA" id="ARBA00023027"/>
    </source>
</evidence>
<dbReference type="Pfam" id="PF01370">
    <property type="entry name" value="Epimerase"/>
    <property type="match status" value="1"/>
</dbReference>
<gene>
    <name evidence="6" type="ORF">H8S17_00980</name>
</gene>
<accession>A0A923RRQ4</accession>
<name>A0A923RRQ4_9FIRM</name>
<dbReference type="GO" id="GO:0070403">
    <property type="term" value="F:NAD+ binding"/>
    <property type="evidence" value="ECO:0007669"/>
    <property type="project" value="InterPro"/>
</dbReference>
<protein>
    <submittedName>
        <fullName evidence="6">NAD-dependent epimerase/dehydratase family protein</fullName>
    </submittedName>
</protein>
<evidence type="ECO:0000256" key="1">
    <source>
        <dbReference type="ARBA" id="ARBA00001911"/>
    </source>
</evidence>
<comment type="caution">
    <text evidence="6">The sequence shown here is derived from an EMBL/GenBank/DDBJ whole genome shotgun (WGS) entry which is preliminary data.</text>
</comment>
<evidence type="ECO:0000259" key="5">
    <source>
        <dbReference type="Pfam" id="PF01370"/>
    </source>
</evidence>
<keyword evidence="3" id="KW-0520">NAD</keyword>
<dbReference type="GO" id="GO:0048040">
    <property type="term" value="F:UDP-glucuronate decarboxylase activity"/>
    <property type="evidence" value="ECO:0007669"/>
    <property type="project" value="TreeGrafter"/>
</dbReference>
<dbReference type="GO" id="GO:0042732">
    <property type="term" value="P:D-xylose metabolic process"/>
    <property type="evidence" value="ECO:0007669"/>
    <property type="project" value="InterPro"/>
</dbReference>
<keyword evidence="7" id="KW-1185">Reference proteome</keyword>
<evidence type="ECO:0000256" key="4">
    <source>
        <dbReference type="ARBA" id="ARBA00023239"/>
    </source>
</evidence>
<dbReference type="PANTHER" id="PTHR43078:SF6">
    <property type="entry name" value="UDP-GLUCURONIC ACID DECARBOXYLASE 1"/>
    <property type="match status" value="1"/>
</dbReference>
<dbReference type="InterPro" id="IPR001509">
    <property type="entry name" value="Epimerase_deHydtase"/>
</dbReference>
<dbReference type="PANTHER" id="PTHR43078">
    <property type="entry name" value="UDP-GLUCURONIC ACID DECARBOXYLASE-RELATED"/>
    <property type="match status" value="1"/>
</dbReference>
<organism evidence="6 7">
    <name type="scientific">Roseburia zhanii</name>
    <dbReference type="NCBI Taxonomy" id="2763064"/>
    <lineage>
        <taxon>Bacteria</taxon>
        <taxon>Bacillati</taxon>
        <taxon>Bacillota</taxon>
        <taxon>Clostridia</taxon>
        <taxon>Lachnospirales</taxon>
        <taxon>Lachnospiraceae</taxon>
        <taxon>Roseburia</taxon>
    </lineage>
</organism>
<keyword evidence="4" id="KW-0456">Lyase</keyword>
<evidence type="ECO:0000313" key="6">
    <source>
        <dbReference type="EMBL" id="MBC5712793.1"/>
    </source>
</evidence>
<dbReference type="InterPro" id="IPR044516">
    <property type="entry name" value="UXS-like"/>
</dbReference>
<dbReference type="RefSeq" id="WP_186865848.1">
    <property type="nucleotide sequence ID" value="NZ_JACOPH010000001.1"/>
</dbReference>
<comment type="cofactor">
    <cofactor evidence="1">
        <name>NAD(+)</name>
        <dbReference type="ChEBI" id="CHEBI:57540"/>
    </cofactor>
</comment>
<dbReference type="Proteomes" id="UP000606720">
    <property type="component" value="Unassembled WGS sequence"/>
</dbReference>